<dbReference type="Gene3D" id="2.60.40.2580">
    <property type="match status" value="1"/>
</dbReference>
<dbReference type="Proteomes" id="UP000473905">
    <property type="component" value="Unassembled WGS sequence"/>
</dbReference>
<proteinExistence type="predicted"/>
<sequence>MRYTKYKWMMWLVLLCFSCVNEEQRAVLSDEPGKVRMNMSISTRATYDPEVLNENETRINRLRLYVFDGSTLDKMYYWSDLNINDGVYVTPIFLVKAATGKTFYAIVNEPTDMDSRALLEAVDHPGDLAEIQYRRRDIMDYWNPNIMGYYNDYCLPMYGELTGVDALEGTTQTINLQVDRAVARVDVYMRREIGQDENYWENRLYIEELGVDRISDIGFISPVRVPDNRYDNIYFMDRKEIREEVYSDDKGELLYSFYVPEMECIYDKLSLDFHYRYETGYDGRAWVELGGYDPYTGYPYGEILEKIERNHVYKLFCRFTQKIAKFELNLTVCPWEYLPPQAEEVKGEVKMTNCYMVDPGGRVDIPTENVYKIWAQQAEFGNIPIPDGDVTAELVWQDEQGVIADEGVTVVNASERERAYLQIKTAKEGNAVVAMKVNGEIYWSWHIWCTDYEPNVTEGQKFFNNLVWMDRNLGAMTNEYTIDGGVKGLFYQWGRKDPFPASEGWTDQEKMLYTLTGTTSLSYKEVDTSENLVAAIRQPARFFIAITSPGDWYTNSMSLLNRTLWLPNTKTIFDPCPVGWRVPGNQPWTGLLQGGVFNSYLNGLVHPDAGYFPCTGYRRPQTGRFDSLGNIVEWFAVASSSNECYGLIFQSVGVLRKEWSTYWRADGRSIRCVKE</sequence>
<accession>A0A5M5D3F1</accession>
<name>A0A5M5D3F1_BACOV</name>
<gene>
    <name evidence="1" type="ORF">F3D66_18850</name>
</gene>
<reference evidence="1 2" key="1">
    <citation type="journal article" date="2019" name="Nat. Med.">
        <title>A library of human gut bacterial isolates paired with longitudinal multiomics data enables mechanistic microbiome research.</title>
        <authorList>
            <person name="Poyet M."/>
            <person name="Groussin M."/>
            <person name="Gibbons S.M."/>
            <person name="Avila-Pacheco J."/>
            <person name="Jiang X."/>
            <person name="Kearney S.M."/>
            <person name="Perrotta A.R."/>
            <person name="Berdy B."/>
            <person name="Zhao S."/>
            <person name="Lieberman T.D."/>
            <person name="Swanson P.K."/>
            <person name="Smith M."/>
            <person name="Roesemann S."/>
            <person name="Alexander J.E."/>
            <person name="Rich S.A."/>
            <person name="Livny J."/>
            <person name="Vlamakis H."/>
            <person name="Clish C."/>
            <person name="Bullock K."/>
            <person name="Deik A."/>
            <person name="Scott J."/>
            <person name="Pierce K.A."/>
            <person name="Xavier R.J."/>
            <person name="Alm E.J."/>
        </authorList>
    </citation>
    <scope>NUCLEOTIDE SEQUENCE [LARGE SCALE GENOMIC DNA]</scope>
    <source>
        <strain evidence="1 2">BIOML-A134</strain>
    </source>
</reference>
<evidence type="ECO:0008006" key="3">
    <source>
        <dbReference type="Google" id="ProtNLM"/>
    </source>
</evidence>
<comment type="caution">
    <text evidence="1">The sequence shown here is derived from an EMBL/GenBank/DDBJ whole genome shotgun (WGS) entry which is preliminary data.</text>
</comment>
<keyword evidence="2" id="KW-1185">Reference proteome</keyword>
<dbReference type="AlphaFoldDB" id="A0A5M5D3F1"/>
<evidence type="ECO:0000313" key="1">
    <source>
        <dbReference type="EMBL" id="KAA4093802.1"/>
    </source>
</evidence>
<dbReference type="EMBL" id="VWKB01000027">
    <property type="protein sequence ID" value="KAA4093802.1"/>
    <property type="molecule type" value="Genomic_DNA"/>
</dbReference>
<protein>
    <recommendedName>
        <fullName evidence="3">DUF4906 domain-containing protein</fullName>
    </recommendedName>
</protein>
<organism evidence="1 2">
    <name type="scientific">Bacteroides ovatus</name>
    <dbReference type="NCBI Taxonomy" id="28116"/>
    <lineage>
        <taxon>Bacteria</taxon>
        <taxon>Pseudomonadati</taxon>
        <taxon>Bacteroidota</taxon>
        <taxon>Bacteroidia</taxon>
        <taxon>Bacteroidales</taxon>
        <taxon>Bacteroidaceae</taxon>
        <taxon>Bacteroides</taxon>
    </lineage>
</organism>
<dbReference type="RefSeq" id="WP_149944672.1">
    <property type="nucleotide sequence ID" value="NZ_JAQEER010000008.1"/>
</dbReference>
<evidence type="ECO:0000313" key="2">
    <source>
        <dbReference type="Proteomes" id="UP000473905"/>
    </source>
</evidence>